<dbReference type="Gene3D" id="3.10.100.10">
    <property type="entry name" value="Mannose-Binding Protein A, subunit A"/>
    <property type="match status" value="1"/>
</dbReference>
<dbReference type="InterPro" id="IPR042808">
    <property type="entry name" value="CLEC7A"/>
</dbReference>
<keyword evidence="5 7" id="KW-0472">Membrane</keyword>
<dbReference type="SUPFAM" id="SSF56436">
    <property type="entry name" value="C-type lectin-like"/>
    <property type="match status" value="1"/>
</dbReference>
<protein>
    <submittedName>
        <fullName evidence="10">C-type lectin domain family 7 member A isoform X1</fullName>
    </submittedName>
</protein>
<dbReference type="RefSeq" id="XP_005369267.1">
    <property type="nucleotide sequence ID" value="XM_005369210.3"/>
</dbReference>
<dbReference type="InterPro" id="IPR016187">
    <property type="entry name" value="CTDL_fold"/>
</dbReference>
<dbReference type="Pfam" id="PF00059">
    <property type="entry name" value="Lectin_C"/>
    <property type="match status" value="1"/>
</dbReference>
<dbReference type="PROSITE" id="PS50041">
    <property type="entry name" value="C_TYPE_LECTIN_2"/>
    <property type="match status" value="1"/>
</dbReference>
<name>A0ABM0LMT5_MICOH</name>
<dbReference type="InterPro" id="IPR001304">
    <property type="entry name" value="C-type_lectin-like"/>
</dbReference>
<keyword evidence="2 7" id="KW-0812">Transmembrane</keyword>
<evidence type="ECO:0000256" key="6">
    <source>
        <dbReference type="SAM" id="MobiDB-lite"/>
    </source>
</evidence>
<evidence type="ECO:0000256" key="3">
    <source>
        <dbReference type="ARBA" id="ARBA00022734"/>
    </source>
</evidence>
<evidence type="ECO:0000256" key="4">
    <source>
        <dbReference type="ARBA" id="ARBA00022989"/>
    </source>
</evidence>
<dbReference type="Proteomes" id="UP000694915">
    <property type="component" value="Unplaced"/>
</dbReference>
<feature type="region of interest" description="Disordered" evidence="6">
    <location>
        <begin position="78"/>
        <end position="116"/>
    </location>
</feature>
<proteinExistence type="predicted"/>
<sequence length="244" mass="27754">MKYHSHPENLDEDGYTQLDFRTRGIHKRPEGSEKGSQASSPPWRPIVVALGILCLVALVVASVLGVLAFWRFNSGRNPEEKENFPSRNKENHKPTKSSLDEKLAPSKASQTTEHFSGPCPPNWVIHEKSCYLFKMSRNSWAGSKRHCSQLGAHLLKIDNSKEFEFIESQTSSHHINSFWIGLSRNQTEGPWFWEDGSPFIPNSFQVRDTASKESLLHNCVWIHGSEVFNQICNISTFSICEKQL</sequence>
<evidence type="ECO:0000256" key="1">
    <source>
        <dbReference type="ARBA" id="ARBA00004167"/>
    </source>
</evidence>
<organism evidence="9 10">
    <name type="scientific">Microtus ochrogaster</name>
    <name type="common">Prairie vole</name>
    <dbReference type="NCBI Taxonomy" id="79684"/>
    <lineage>
        <taxon>Eukaryota</taxon>
        <taxon>Metazoa</taxon>
        <taxon>Chordata</taxon>
        <taxon>Craniata</taxon>
        <taxon>Vertebrata</taxon>
        <taxon>Euteleostomi</taxon>
        <taxon>Mammalia</taxon>
        <taxon>Eutheria</taxon>
        <taxon>Euarchontoglires</taxon>
        <taxon>Glires</taxon>
        <taxon>Rodentia</taxon>
        <taxon>Myomorpha</taxon>
        <taxon>Muroidea</taxon>
        <taxon>Cricetidae</taxon>
        <taxon>Arvicolinae</taxon>
        <taxon>Microtus</taxon>
    </lineage>
</organism>
<dbReference type="InterPro" id="IPR033992">
    <property type="entry name" value="NKR-like_CTLD"/>
</dbReference>
<feature type="domain" description="C-type lectin" evidence="8">
    <location>
        <begin position="126"/>
        <end position="241"/>
    </location>
</feature>
<keyword evidence="3" id="KW-0430">Lectin</keyword>
<evidence type="ECO:0000313" key="9">
    <source>
        <dbReference type="Proteomes" id="UP000694915"/>
    </source>
</evidence>
<keyword evidence="4 7" id="KW-1133">Transmembrane helix</keyword>
<accession>A0ABM0LMT5</accession>
<dbReference type="InterPro" id="IPR016186">
    <property type="entry name" value="C-type_lectin-like/link_sf"/>
</dbReference>
<reference evidence="10" key="1">
    <citation type="submission" date="2025-08" db="UniProtKB">
        <authorList>
            <consortium name="RefSeq"/>
        </authorList>
    </citation>
    <scope>IDENTIFICATION</scope>
</reference>
<evidence type="ECO:0000259" key="8">
    <source>
        <dbReference type="PROSITE" id="PS50041"/>
    </source>
</evidence>
<dbReference type="GeneID" id="101988414"/>
<evidence type="ECO:0000256" key="2">
    <source>
        <dbReference type="ARBA" id="ARBA00022692"/>
    </source>
</evidence>
<dbReference type="CDD" id="cd03593">
    <property type="entry name" value="CLECT_NK_receptors_like"/>
    <property type="match status" value="1"/>
</dbReference>
<dbReference type="PANTHER" id="PTHR47218:SF1">
    <property type="entry name" value="C-TYPE LECTIN DOMAIN FAMILY 7 MEMBER A"/>
    <property type="match status" value="1"/>
</dbReference>
<gene>
    <name evidence="10" type="primary">Clec7a</name>
</gene>
<evidence type="ECO:0000256" key="7">
    <source>
        <dbReference type="SAM" id="Phobius"/>
    </source>
</evidence>
<feature type="compositionally biased region" description="Basic and acidic residues" evidence="6">
    <location>
        <begin position="78"/>
        <end position="104"/>
    </location>
</feature>
<keyword evidence="9" id="KW-1185">Reference proteome</keyword>
<comment type="subcellular location">
    <subcellularLocation>
        <location evidence="1">Membrane</location>
        <topology evidence="1">Single-pass membrane protein</topology>
    </subcellularLocation>
</comment>
<evidence type="ECO:0000256" key="5">
    <source>
        <dbReference type="ARBA" id="ARBA00023136"/>
    </source>
</evidence>
<dbReference type="PANTHER" id="PTHR47218">
    <property type="entry name" value="C-TYPE LECTIN DOMAIN FAMILY 7 MEMBER A"/>
    <property type="match status" value="1"/>
</dbReference>
<dbReference type="SMART" id="SM00034">
    <property type="entry name" value="CLECT"/>
    <property type="match status" value="1"/>
</dbReference>
<evidence type="ECO:0000313" key="10">
    <source>
        <dbReference type="RefSeq" id="XP_005369267.1"/>
    </source>
</evidence>
<feature type="transmembrane region" description="Helical" evidence="7">
    <location>
        <begin position="46"/>
        <end position="70"/>
    </location>
</feature>